<evidence type="ECO:0000256" key="6">
    <source>
        <dbReference type="ARBA" id="ARBA00022839"/>
    </source>
</evidence>
<evidence type="ECO:0000256" key="13">
    <source>
        <dbReference type="ARBA" id="ARBA00048988"/>
    </source>
</evidence>
<protein>
    <recommendedName>
        <fullName evidence="12">DNA 3'-5' helicase</fullName>
        <ecNumber evidence="12">5.6.2.4</ecNumber>
    </recommendedName>
</protein>
<evidence type="ECO:0000256" key="11">
    <source>
        <dbReference type="ARBA" id="ARBA00034617"/>
    </source>
</evidence>
<evidence type="ECO:0000256" key="5">
    <source>
        <dbReference type="ARBA" id="ARBA00022806"/>
    </source>
</evidence>
<dbReference type="GO" id="GO:0008854">
    <property type="term" value="F:exodeoxyribonuclease V activity"/>
    <property type="evidence" value="ECO:0007669"/>
    <property type="project" value="UniProtKB-EC"/>
</dbReference>
<dbReference type="PROSITE" id="PS51198">
    <property type="entry name" value="UVRD_HELICASE_ATP_BIND"/>
    <property type="match status" value="1"/>
</dbReference>
<evidence type="ECO:0000256" key="3">
    <source>
        <dbReference type="ARBA" id="ARBA00022763"/>
    </source>
</evidence>
<evidence type="ECO:0000256" key="12">
    <source>
        <dbReference type="ARBA" id="ARBA00034808"/>
    </source>
</evidence>
<evidence type="ECO:0000256" key="4">
    <source>
        <dbReference type="ARBA" id="ARBA00022801"/>
    </source>
</evidence>
<keyword evidence="7 14" id="KW-0067">ATP-binding</keyword>
<sequence length="1051" mass="121141">MTQNSPSFSIYNASAGSGKTYTLSKEYIKILLKSPSNEAYRKILAITFTNKAVEEMKSRIIFYLLEFSKEVTSEKASDLLKDIAKETGLSIATIKDKSKVIIKSIIHNYTAFDISTIDRFTLKIIKSFSHELNIPLDFDISLETDLLMQEAIETVISKAGEDEELTKLLLDFSRNKTDDDKNWDITFDLLSASSLLTNEDSKHELKDFENKTINDFVETKKLVVQEIEKFKKNASVLAQECLSLVIDNGIAIESFSRKTFPTHLNKIIEGNLPASDIHKFLEVEQVQVNKTAKDKDIIKSILPQLLQKLQFAYKEYQNVFLLEAFNKNIYPLSLLNSINKEFRKIQDDQNILSISEFNEIINNEIQNQPAPFIYEKMGDRYRHFFIDEFQDTSVLQWKNLIPLVDNALSSEENGVKGSLLLVGDPKQAIYRWRGGKSEQFISLSKDENPFSNKDKETVSLDTNYRSYSEVIDFNNDFFKYISSKLENPDYVDLYLNHSHQNKTNKAGGYVNISFIDTSENVEVNDDEEDDDKNTKYLKQTLVTIEKVLKNGFQYKDIVLLTRTKSNGVLLANFLTENEIPILSSETLLIQNATEVKLIINVLKYINNKFDADSKFNMLYYVGKYLQSAEEIHDIINQNLHTSEENLKIALEKYDVMIDFNACRKKSLYEVVEIIVSAFIKQKANNSYVQYFLDLVLERDIKAQSSIADFIDYWERTGYKKSIPSPEGNNAIKIMTIHKSKGLEFPVVIYPFANDNYSKNNRNKLWIPLENKNINFHKVLIDNKKDVLSYNENASEIYQEKNQEEILDNINVLYVAFTRAVEQLYVISEIKINKDGSLPNTLSSYIIEYLQLNKNFNKEQLEYEFGNPIKVSKSDEVVVNLDEIQVVEQKIKTSAIKIAQKEAVMWGTIQAEAIEFGNTLHEILSYIKTNDDVNKAISISLEKGLISNSQVIIIEEVINSIVCHSELEKFYSEEAKIYNETSIIDENKNTFIPDRIAIYNNKAYLLDYKTGVPKESHKHQIEQYETILQKMGYKVEEKVLVYLGEDLKIIHL</sequence>
<dbReference type="RefSeq" id="WP_379743761.1">
    <property type="nucleotide sequence ID" value="NZ_JBHSGW010000028.1"/>
</dbReference>
<keyword evidence="2 14" id="KW-0547">Nucleotide-binding</keyword>
<keyword evidence="10" id="KW-0413">Isomerase</keyword>
<dbReference type="PROSITE" id="PS51217">
    <property type="entry name" value="UVRD_HELICASE_CTER"/>
    <property type="match status" value="1"/>
</dbReference>
<comment type="catalytic activity">
    <reaction evidence="13">
        <text>ATP + H2O = ADP + phosphate + H(+)</text>
        <dbReference type="Rhea" id="RHEA:13065"/>
        <dbReference type="ChEBI" id="CHEBI:15377"/>
        <dbReference type="ChEBI" id="CHEBI:15378"/>
        <dbReference type="ChEBI" id="CHEBI:30616"/>
        <dbReference type="ChEBI" id="CHEBI:43474"/>
        <dbReference type="ChEBI" id="CHEBI:456216"/>
        <dbReference type="EC" id="5.6.2.4"/>
    </reaction>
</comment>
<evidence type="ECO:0000259" key="15">
    <source>
        <dbReference type="PROSITE" id="PS51198"/>
    </source>
</evidence>
<comment type="catalytic activity">
    <reaction evidence="11">
        <text>Couples ATP hydrolysis with the unwinding of duplex DNA by translocating in the 3'-5' direction.</text>
        <dbReference type="EC" id="5.6.2.4"/>
    </reaction>
</comment>
<dbReference type="InterPro" id="IPR014016">
    <property type="entry name" value="UvrD-like_ATP-bd"/>
</dbReference>
<keyword evidence="5 14" id="KW-0347">Helicase</keyword>
<dbReference type="Gene3D" id="3.90.320.10">
    <property type="match status" value="1"/>
</dbReference>
<dbReference type="InterPro" id="IPR014017">
    <property type="entry name" value="DNA_helicase_UvrD-like_C"/>
</dbReference>
<feature type="domain" description="UvrD-like helicase C-terminal" evidence="16">
    <location>
        <begin position="488"/>
        <end position="741"/>
    </location>
</feature>
<evidence type="ECO:0000256" key="7">
    <source>
        <dbReference type="ARBA" id="ARBA00022840"/>
    </source>
</evidence>
<dbReference type="Pfam" id="PF13361">
    <property type="entry name" value="UvrD_C"/>
    <property type="match status" value="1"/>
</dbReference>
<name>A0ABV9P794_9FLAO</name>
<dbReference type="Gene3D" id="1.10.3170.10">
    <property type="entry name" value="Recbcd, chain B, domain 2"/>
    <property type="match status" value="1"/>
</dbReference>
<dbReference type="InterPro" id="IPR000212">
    <property type="entry name" value="DNA_helicase_UvrD/REP"/>
</dbReference>
<accession>A0ABV9P794</accession>
<evidence type="ECO:0000256" key="9">
    <source>
        <dbReference type="ARBA" id="ARBA00023204"/>
    </source>
</evidence>
<evidence type="ECO:0000256" key="14">
    <source>
        <dbReference type="PROSITE-ProRule" id="PRU00560"/>
    </source>
</evidence>
<keyword evidence="6" id="KW-0269">Exonuclease</keyword>
<evidence type="ECO:0000256" key="1">
    <source>
        <dbReference type="ARBA" id="ARBA00022722"/>
    </source>
</evidence>
<evidence type="ECO:0000259" key="16">
    <source>
        <dbReference type="PROSITE" id="PS51217"/>
    </source>
</evidence>
<dbReference type="PANTHER" id="PTHR11070:SF67">
    <property type="entry name" value="DNA 3'-5' HELICASE"/>
    <property type="match status" value="1"/>
</dbReference>
<evidence type="ECO:0000256" key="8">
    <source>
        <dbReference type="ARBA" id="ARBA00023125"/>
    </source>
</evidence>
<keyword evidence="3" id="KW-0227">DNA damage</keyword>
<organism evidence="17 18">
    <name type="scientific">Flavobacterium ponti</name>
    <dbReference type="NCBI Taxonomy" id="665133"/>
    <lineage>
        <taxon>Bacteria</taxon>
        <taxon>Pseudomonadati</taxon>
        <taxon>Bacteroidota</taxon>
        <taxon>Flavobacteriia</taxon>
        <taxon>Flavobacteriales</taxon>
        <taxon>Flavobacteriaceae</taxon>
        <taxon>Flavobacterium</taxon>
    </lineage>
</organism>
<reference evidence="18" key="1">
    <citation type="journal article" date="2019" name="Int. J. Syst. Evol. Microbiol.">
        <title>The Global Catalogue of Microorganisms (GCM) 10K type strain sequencing project: providing services to taxonomists for standard genome sequencing and annotation.</title>
        <authorList>
            <consortium name="The Broad Institute Genomics Platform"/>
            <consortium name="The Broad Institute Genome Sequencing Center for Infectious Disease"/>
            <person name="Wu L."/>
            <person name="Ma J."/>
        </authorList>
    </citation>
    <scope>NUCLEOTIDE SEQUENCE [LARGE SCALE GENOMIC DNA]</scope>
    <source>
        <strain evidence="18">CCUG 50349</strain>
    </source>
</reference>
<dbReference type="InterPro" id="IPR011604">
    <property type="entry name" value="PDDEXK-like_dom_sf"/>
</dbReference>
<feature type="binding site" evidence="14">
    <location>
        <begin position="13"/>
        <end position="20"/>
    </location>
    <ligand>
        <name>ATP</name>
        <dbReference type="ChEBI" id="CHEBI:30616"/>
    </ligand>
</feature>
<dbReference type="EC" id="5.6.2.4" evidence="12"/>
<feature type="domain" description="UvrD-like helicase ATP-binding" evidence="15">
    <location>
        <begin position="1"/>
        <end position="467"/>
    </location>
</feature>
<keyword evidence="18" id="KW-1185">Reference proteome</keyword>
<dbReference type="PANTHER" id="PTHR11070">
    <property type="entry name" value="UVRD / RECB / PCRA DNA HELICASE FAMILY MEMBER"/>
    <property type="match status" value="1"/>
</dbReference>
<dbReference type="InterPro" id="IPR027417">
    <property type="entry name" value="P-loop_NTPase"/>
</dbReference>
<keyword evidence="4 14" id="KW-0378">Hydrolase</keyword>
<keyword evidence="1" id="KW-0540">Nuclease</keyword>
<dbReference type="EMBL" id="JBHSGW010000028">
    <property type="protein sequence ID" value="MFC4741096.1"/>
    <property type="molecule type" value="Genomic_DNA"/>
</dbReference>
<dbReference type="SUPFAM" id="SSF52540">
    <property type="entry name" value="P-loop containing nucleoside triphosphate hydrolases"/>
    <property type="match status" value="1"/>
</dbReference>
<dbReference type="Proteomes" id="UP001595885">
    <property type="component" value="Unassembled WGS sequence"/>
</dbReference>
<gene>
    <name evidence="17" type="ORF">ACFO3U_13925</name>
</gene>
<evidence type="ECO:0000313" key="18">
    <source>
        <dbReference type="Proteomes" id="UP001595885"/>
    </source>
</evidence>
<evidence type="ECO:0000256" key="10">
    <source>
        <dbReference type="ARBA" id="ARBA00023235"/>
    </source>
</evidence>
<comment type="caution">
    <text evidence="17">The sequence shown here is derived from an EMBL/GenBank/DDBJ whole genome shotgun (WGS) entry which is preliminary data.</text>
</comment>
<keyword evidence="8" id="KW-0238">DNA-binding</keyword>
<dbReference type="Gene3D" id="3.40.50.300">
    <property type="entry name" value="P-loop containing nucleotide triphosphate hydrolases"/>
    <property type="match status" value="3"/>
</dbReference>
<keyword evidence="9" id="KW-0234">DNA repair</keyword>
<dbReference type="Pfam" id="PF00580">
    <property type="entry name" value="UvrD-helicase"/>
    <property type="match status" value="1"/>
</dbReference>
<evidence type="ECO:0000256" key="2">
    <source>
        <dbReference type="ARBA" id="ARBA00022741"/>
    </source>
</evidence>
<proteinExistence type="predicted"/>
<evidence type="ECO:0000313" key="17">
    <source>
        <dbReference type="EMBL" id="MFC4741096.1"/>
    </source>
</evidence>